<keyword evidence="2" id="KW-1185">Reference proteome</keyword>
<dbReference type="Proteomes" id="UP000785679">
    <property type="component" value="Unassembled WGS sequence"/>
</dbReference>
<dbReference type="AlphaFoldDB" id="A0A8J8NLJ1"/>
<organism evidence="1 2">
    <name type="scientific">Halteria grandinella</name>
    <dbReference type="NCBI Taxonomy" id="5974"/>
    <lineage>
        <taxon>Eukaryota</taxon>
        <taxon>Sar</taxon>
        <taxon>Alveolata</taxon>
        <taxon>Ciliophora</taxon>
        <taxon>Intramacronucleata</taxon>
        <taxon>Spirotrichea</taxon>
        <taxon>Stichotrichia</taxon>
        <taxon>Sporadotrichida</taxon>
        <taxon>Halteriidae</taxon>
        <taxon>Halteria</taxon>
    </lineage>
</organism>
<name>A0A8J8NLJ1_HALGN</name>
<protein>
    <submittedName>
        <fullName evidence="1">Uncharacterized protein</fullName>
    </submittedName>
</protein>
<comment type="caution">
    <text evidence="1">The sequence shown here is derived from an EMBL/GenBank/DDBJ whole genome shotgun (WGS) entry which is preliminary data.</text>
</comment>
<gene>
    <name evidence="1" type="ORF">FGO68_gene7861</name>
</gene>
<dbReference type="EMBL" id="RRYP01011432">
    <property type="protein sequence ID" value="TNV77737.1"/>
    <property type="molecule type" value="Genomic_DNA"/>
</dbReference>
<accession>A0A8J8NLJ1</accession>
<evidence type="ECO:0000313" key="1">
    <source>
        <dbReference type="EMBL" id="TNV77737.1"/>
    </source>
</evidence>
<sequence length="351" mass="40225">MQSKALFKIKISNSQFTAHHYTYTFRQLFIKMEKFVADRLLLVKPHTIDEAKKLIKVLEERVNKHNQATTTTKKLSLVEGVRNQLLQLWSQAITKQLTWKDRDVRAIILYALVSRGVKPHDLTIHHPLASTETGTLWYRWSDTVTAYLARDLTERRLHLTITLDLFGPSGHLNNFSPMKAHFHHNTQCEVHLGNSLLNPSAMRLLPAPAERINIKNAKSCLEAALRGAPPDETIPQGNPKYKQEHHEAMQALENFHRNLTEPQVCHRLLINYAFSYSSAVTNPMDNIEESTITFIKENLMEEYIVLGVQVAVHDQKVPTPFDAFYYHDYGTDIGNQGKLIELGTFAETHLL</sequence>
<proteinExistence type="predicted"/>
<reference evidence="1" key="1">
    <citation type="submission" date="2019-06" db="EMBL/GenBank/DDBJ databases">
        <authorList>
            <person name="Zheng W."/>
        </authorList>
    </citation>
    <scope>NUCLEOTIDE SEQUENCE</scope>
    <source>
        <strain evidence="1">QDHG01</strain>
    </source>
</reference>
<evidence type="ECO:0000313" key="2">
    <source>
        <dbReference type="Proteomes" id="UP000785679"/>
    </source>
</evidence>